<feature type="domain" description="ArsA HSP20-like" evidence="3">
    <location>
        <begin position="227"/>
        <end position="265"/>
    </location>
</feature>
<dbReference type="CDD" id="cd02035">
    <property type="entry name" value="ArsA"/>
    <property type="match status" value="1"/>
</dbReference>
<evidence type="ECO:0000313" key="4">
    <source>
        <dbReference type="EMBL" id="GAI80483.1"/>
    </source>
</evidence>
<gene>
    <name evidence="4" type="ORF">S12H4_21074</name>
</gene>
<protein>
    <recommendedName>
        <fullName evidence="5">Anion-transporting ATPase-like domain-containing protein</fullName>
    </recommendedName>
</protein>
<organism evidence="4">
    <name type="scientific">marine sediment metagenome</name>
    <dbReference type="NCBI Taxonomy" id="412755"/>
    <lineage>
        <taxon>unclassified sequences</taxon>
        <taxon>metagenomes</taxon>
        <taxon>ecological metagenomes</taxon>
    </lineage>
</organism>
<dbReference type="PANTHER" id="PTHR10803">
    <property type="entry name" value="ARSENICAL PUMP-DRIVING ATPASE ARSENITE-TRANSLOCATING ATPASE"/>
    <property type="match status" value="1"/>
</dbReference>
<feature type="domain" description="ArsA/GET3 Anion-transporting ATPase-like" evidence="2">
    <location>
        <begin position="1"/>
        <end position="206"/>
    </location>
</feature>
<evidence type="ECO:0000259" key="3">
    <source>
        <dbReference type="Pfam" id="PF17886"/>
    </source>
</evidence>
<reference evidence="4" key="1">
    <citation type="journal article" date="2014" name="Front. Microbiol.">
        <title>High frequency of phylogenetically diverse reductive dehalogenase-homologous genes in deep subseafloor sedimentary metagenomes.</title>
        <authorList>
            <person name="Kawai M."/>
            <person name="Futagami T."/>
            <person name="Toyoda A."/>
            <person name="Takaki Y."/>
            <person name="Nishi S."/>
            <person name="Hori S."/>
            <person name="Arai W."/>
            <person name="Tsubouchi T."/>
            <person name="Morono Y."/>
            <person name="Uchiyama I."/>
            <person name="Ito T."/>
            <person name="Fujiyama A."/>
            <person name="Inagaki F."/>
            <person name="Takami H."/>
        </authorList>
    </citation>
    <scope>NUCLEOTIDE SEQUENCE</scope>
    <source>
        <strain evidence="4">Expedition CK06-06</strain>
    </source>
</reference>
<dbReference type="Pfam" id="PF17886">
    <property type="entry name" value="ArsA_HSP20"/>
    <property type="match status" value="1"/>
</dbReference>
<dbReference type="EMBL" id="BARW01010788">
    <property type="protein sequence ID" value="GAI80483.1"/>
    <property type="molecule type" value="Genomic_DNA"/>
</dbReference>
<dbReference type="Pfam" id="PF02374">
    <property type="entry name" value="ArsA_ATPase"/>
    <property type="match status" value="1"/>
</dbReference>
<dbReference type="InterPro" id="IPR025723">
    <property type="entry name" value="ArsA/GET3_ATPase-like"/>
</dbReference>
<dbReference type="Gene3D" id="2.60.40.790">
    <property type="match status" value="1"/>
</dbReference>
<dbReference type="InterPro" id="IPR016300">
    <property type="entry name" value="ATPase_ArsA/GET3"/>
</dbReference>
<dbReference type="InterPro" id="IPR008978">
    <property type="entry name" value="HSP20-like_chaperone"/>
</dbReference>
<dbReference type="SUPFAM" id="SSF52540">
    <property type="entry name" value="P-loop containing nucleoside triphosphate hydrolases"/>
    <property type="match status" value="1"/>
</dbReference>
<comment type="similarity">
    <text evidence="1">Belongs to the arsA ATPase family.</text>
</comment>
<accession>X1RIQ6</accession>
<evidence type="ECO:0000259" key="2">
    <source>
        <dbReference type="Pfam" id="PF02374"/>
    </source>
</evidence>
<name>X1RIQ6_9ZZZZ</name>
<dbReference type="InterPro" id="IPR040612">
    <property type="entry name" value="ArsA_HSP20-like"/>
</dbReference>
<dbReference type="NCBIfam" id="TIGR00345">
    <property type="entry name" value="GET3_arsA_TRC40"/>
    <property type="match status" value="1"/>
</dbReference>
<proteinExistence type="inferred from homology"/>
<dbReference type="PANTHER" id="PTHR10803:SF3">
    <property type="entry name" value="ATPASE GET3"/>
    <property type="match status" value="1"/>
</dbReference>
<comment type="caution">
    <text evidence="4">The sequence shown here is derived from an EMBL/GenBank/DDBJ whole genome shotgun (WGS) entry which is preliminary data.</text>
</comment>
<dbReference type="GO" id="GO:0005524">
    <property type="term" value="F:ATP binding"/>
    <property type="evidence" value="ECO:0007669"/>
    <property type="project" value="InterPro"/>
</dbReference>
<feature type="non-terminal residue" evidence="4">
    <location>
        <position position="265"/>
    </location>
</feature>
<dbReference type="AlphaFoldDB" id="X1RIQ6"/>
<dbReference type="InterPro" id="IPR027417">
    <property type="entry name" value="P-loop_NTPase"/>
</dbReference>
<dbReference type="GO" id="GO:0016887">
    <property type="term" value="F:ATP hydrolysis activity"/>
    <property type="evidence" value="ECO:0007669"/>
    <property type="project" value="InterPro"/>
</dbReference>
<evidence type="ECO:0008006" key="5">
    <source>
        <dbReference type="Google" id="ProtNLM"/>
    </source>
</evidence>
<evidence type="ECO:0000256" key="1">
    <source>
        <dbReference type="ARBA" id="ARBA00011040"/>
    </source>
</evidence>
<dbReference type="Gene3D" id="3.40.50.300">
    <property type="entry name" value="P-loop containing nucleotide triphosphate hydrolases"/>
    <property type="match status" value="1"/>
</dbReference>
<sequence>MADEMAVLPGMEELANLLYIVDYYRSGQYDVIVVDCAPTGETLRFLAFPEVLHWWMEKMFPIGRRAASVVHPFVKALTNIPMPDDEVFASVENLYSELNEIRAILGNQDVTTVRLVVNPEKMVIKEAQRTFTYLNLYGYLTDLIICNRVIPDKVDDQYFSFWKESQSKYYGVIEECFAPLPISVIPLLDREVVGIPMLEVIADALYREDDPTRLFFQGQVQDLQKEDAHYILTLSLPLVEKGDISLMQSGNELIIRVGNFKRNII</sequence>